<dbReference type="EMBL" id="CAJOBB010012648">
    <property type="protein sequence ID" value="CAF4279468.1"/>
    <property type="molecule type" value="Genomic_DNA"/>
</dbReference>
<name>A0A820GHV2_9BILA</name>
<protein>
    <submittedName>
        <fullName evidence="1">Uncharacterized protein</fullName>
    </submittedName>
</protein>
<reference evidence="1" key="1">
    <citation type="submission" date="2021-02" db="EMBL/GenBank/DDBJ databases">
        <authorList>
            <person name="Nowell W R."/>
        </authorList>
    </citation>
    <scope>NUCLEOTIDE SEQUENCE</scope>
</reference>
<proteinExistence type="predicted"/>
<dbReference type="Gene3D" id="2.120.10.30">
    <property type="entry name" value="TolB, C-terminal domain"/>
    <property type="match status" value="1"/>
</dbReference>
<comment type="caution">
    <text evidence="1">The sequence shown here is derived from an EMBL/GenBank/DDBJ whole genome shotgun (WGS) entry which is preliminary data.</text>
</comment>
<gene>
    <name evidence="1" type="ORF">KXQ929_LOCUS44350</name>
</gene>
<accession>A0A820GHV2</accession>
<evidence type="ECO:0000313" key="2">
    <source>
        <dbReference type="Proteomes" id="UP000663868"/>
    </source>
</evidence>
<dbReference type="SUPFAM" id="SSF101898">
    <property type="entry name" value="NHL repeat"/>
    <property type="match status" value="1"/>
</dbReference>
<feature type="non-terminal residue" evidence="1">
    <location>
        <position position="1"/>
    </location>
</feature>
<dbReference type="InterPro" id="IPR011042">
    <property type="entry name" value="6-blade_b-propeller_TolB-like"/>
</dbReference>
<sequence>GNGKGNQNSELSNARDIIFDKENNSFIISDMVNKRVIRYFDRNQTKQQIIISNIDCGGLTIDKSGFLYVSDYHKNEVRRWKRGDKKGELVAGGNSQGNSLKQLNCPHGVIVDHLSQIYVADCRNDRIMRWCEGHKEGEIVVGGNAKGNQANQLNSPTGL</sequence>
<organism evidence="1 2">
    <name type="scientific">Adineta steineri</name>
    <dbReference type="NCBI Taxonomy" id="433720"/>
    <lineage>
        <taxon>Eukaryota</taxon>
        <taxon>Metazoa</taxon>
        <taxon>Spiralia</taxon>
        <taxon>Gnathifera</taxon>
        <taxon>Rotifera</taxon>
        <taxon>Eurotatoria</taxon>
        <taxon>Bdelloidea</taxon>
        <taxon>Adinetida</taxon>
        <taxon>Adinetidae</taxon>
        <taxon>Adineta</taxon>
    </lineage>
</organism>
<dbReference type="Proteomes" id="UP000663868">
    <property type="component" value="Unassembled WGS sequence"/>
</dbReference>
<evidence type="ECO:0000313" key="1">
    <source>
        <dbReference type="EMBL" id="CAF4279468.1"/>
    </source>
</evidence>
<dbReference type="AlphaFoldDB" id="A0A820GHV2"/>